<dbReference type="InterPro" id="IPR008964">
    <property type="entry name" value="Invasin/intimin_cell_adhesion"/>
</dbReference>
<reference evidence="5" key="1">
    <citation type="submission" date="2022-06" db="EMBL/GenBank/DDBJ databases">
        <title>Gracilimonas sp. CAU 1638 isolated from sea sediment.</title>
        <authorList>
            <person name="Kim W."/>
        </authorList>
    </citation>
    <scope>NUCLEOTIDE SEQUENCE</scope>
    <source>
        <strain evidence="5">CAU 1638</strain>
    </source>
</reference>
<evidence type="ECO:0000256" key="3">
    <source>
        <dbReference type="SAM" id="SignalP"/>
    </source>
</evidence>
<evidence type="ECO:0000256" key="2">
    <source>
        <dbReference type="SAM" id="MobiDB-lite"/>
    </source>
</evidence>
<feature type="compositionally biased region" description="Polar residues" evidence="2">
    <location>
        <begin position="782"/>
        <end position="797"/>
    </location>
</feature>
<evidence type="ECO:0000256" key="1">
    <source>
        <dbReference type="ARBA" id="ARBA00010116"/>
    </source>
</evidence>
<name>A0A9X2L0S6_9BACT</name>
<dbReference type="Pfam" id="PF09134">
    <property type="entry name" value="Invasin_D3"/>
    <property type="match status" value="2"/>
</dbReference>
<dbReference type="InterPro" id="IPR003344">
    <property type="entry name" value="Big_1_dom"/>
</dbReference>
<dbReference type="Gene3D" id="2.60.40.10">
    <property type="entry name" value="Immunoglobulins"/>
    <property type="match status" value="3"/>
</dbReference>
<dbReference type="EMBL" id="JANDBC010000001">
    <property type="protein sequence ID" value="MCP9290077.1"/>
    <property type="molecule type" value="Genomic_DNA"/>
</dbReference>
<feature type="chain" id="PRO_5040814479" evidence="3">
    <location>
        <begin position="26"/>
        <end position="1657"/>
    </location>
</feature>
<organism evidence="5 6">
    <name type="scientific">Gracilimonas sediminicola</name>
    <dbReference type="NCBI Taxonomy" id="2952158"/>
    <lineage>
        <taxon>Bacteria</taxon>
        <taxon>Pseudomonadati</taxon>
        <taxon>Balneolota</taxon>
        <taxon>Balneolia</taxon>
        <taxon>Balneolales</taxon>
        <taxon>Balneolaceae</taxon>
        <taxon>Gracilimonas</taxon>
    </lineage>
</organism>
<protein>
    <submittedName>
        <fullName evidence="5">T9SS type A sorting domain-containing protein</fullName>
    </submittedName>
</protein>
<accession>A0A9X2L0S6</accession>
<sequence>MKTIKAFLFPLLLVLVFGALENLKAQTITPATGGTGISADNFASGTWTTLSGPVIQETAPGQLQAGNIRFQAPSGFVWDTGGTAPTVTVTQPKGNRITVTLSSRTSSEIIFQLTGNSGGSPPNNPHRLEFSNFRIRPAQGTPLSSGQIQNAGSAAPGGTANYGSISMVAGADNKIRVETAPNSGGTVVSAQNVEAGSSITVYSNVRDQFNNFKRNQSSTWSLQNITGGIVSGDLSASGTSATFTGNLVGSANIQATSGGLTVTQSGTISVIPSDATTLAITTQPFSTATAGQAFSTQPVIEIQDDYTNVVNSDNFTQVSVIRGSGAGDLQGTTTVTASSGVATFSGLNHQVANSIDLDFSAPGFTTVTSNSIAVNPAAADSLIFTVQPSNANRNTNMSPPVEVQIVDEFNNNVSQSGTGITLSINSGTGNISGNTANTDASGTATFSSLSFNQTGNKTIIATATGLDTSEASNTFTIANAGSLAGFEVEITGTGAIGTQTAGTPFDIRIEAVDGVGALLDGNMGRDNFTGNVDLTTTSTFSGTTTTVSVGPFVNGVYDPHNVELITAGDNITITATNSAGSESGSSNTFTVNPAAANADSSLISISQDTLIADGSSQSDILVQLRDEFGNNLISGGDNVVISRTGTGILSSTSDNSDGTYSATITAPNNVGSATISATVNSTSITSGDPDITYTFDELYTFLVEASGGGSVGTQTAGTSFDLRITAQDAFNNTVTTFTGTVQITSTGTLSSGGGTSASFTSGVLNTHSVTLTSVGSTTISARQTASTETGTSNSFTVNPGPADETTSTITSAQSFLQNDGADQTQITVQLKDEFGNNLTTGGNTVNLSVTGSSTLSAVTDNSNGTYTSTLTAGTTSETATITGTVDAQSITDDATVTITQFNVWDGSGGGNPAGRSDWGNPDNWSLGSIPTTGQVVLIESGWTYYPIISGQDPTVDFINIESGGTLTLSGRILTINNEISGNGSFSGNNGTINLAGDSKISNFISGSSVVNLNGSSTQTIEGDFTADTLNIQNDVTGTDYLEAFNLINIETGNTLTMSSGSELVALGDITVNGQVVGNSSAFRFGGDINGSNFTLTNTSVTLNGTQPQQINGIEEIKSFTLDNPSGAQVNNDLVVTDTLFLTDGTLTIGSGYSFVSNIKQGNTQNIRMLRQINGSRGWRMVSNPLSTTFGQFTDDILTQGFPGATYATGSQPGDTLQPNVLYYDETHQGTDNQRWRAPNDTSSAFTAGRGYYIYFFDDVAADPLYNDPLPDTLSVKGEENSGPSGEFSFPVTYTAAGDSGWNLVGNPYTATIDWDDGNWTKTNMDNVIYVWDPVTGDYLDWNGIAGSLGDGKIKPFQGFWVKANGNGAPTLSVNEDSKTTGGSFYKQQKEDVAIELKMEAEGISKTTHITFSVGGKTAKDELDAIRLVPFLQDTYLKLFTLLDDGTELSINNLPRNFGIPIEIPIQLGGFIDGEPIEGMVNLSWTGIKNLPEAWNITLSPRNSKQKSQSDNRIDLRKISSIKSNLDAKDSSTEQNKRSNFKLTNTASMKNLEMAQYILTIEPGADADGLPNSYNLERNYPNPFNPSTTLEFSTPLEGPVSLEIYDILGRKVTTLIQENYSAGYHQVTWDASRFSSGVYIALFKAADKIFTQKLTLIK</sequence>
<feature type="region of interest" description="Disordered" evidence="2">
    <location>
        <begin position="782"/>
        <end position="805"/>
    </location>
</feature>
<dbReference type="SUPFAM" id="SSF49373">
    <property type="entry name" value="Invasin/intimin cell-adhesion fragments"/>
    <property type="match status" value="3"/>
</dbReference>
<dbReference type="InterPro" id="IPR013783">
    <property type="entry name" value="Ig-like_fold"/>
</dbReference>
<dbReference type="PROSITE" id="PS51127">
    <property type="entry name" value="BIG1"/>
    <property type="match status" value="1"/>
</dbReference>
<keyword evidence="6" id="KW-1185">Reference proteome</keyword>
<evidence type="ECO:0000313" key="6">
    <source>
        <dbReference type="Proteomes" id="UP001139125"/>
    </source>
</evidence>
<dbReference type="Pfam" id="PF18962">
    <property type="entry name" value="Por_Secre_tail"/>
    <property type="match status" value="1"/>
</dbReference>
<feature type="signal peptide" evidence="3">
    <location>
        <begin position="1"/>
        <end position="25"/>
    </location>
</feature>
<gene>
    <name evidence="5" type="ORF">NM125_00625</name>
</gene>
<dbReference type="Gene3D" id="2.60.40.4070">
    <property type="match status" value="1"/>
</dbReference>
<evidence type="ECO:0000259" key="4">
    <source>
        <dbReference type="PROSITE" id="PS51127"/>
    </source>
</evidence>
<evidence type="ECO:0000313" key="5">
    <source>
        <dbReference type="EMBL" id="MCP9290077.1"/>
    </source>
</evidence>
<feature type="domain" description="Big-1" evidence="4">
    <location>
        <begin position="805"/>
        <end position="899"/>
    </location>
</feature>
<proteinExistence type="inferred from homology"/>
<dbReference type="NCBIfam" id="TIGR04183">
    <property type="entry name" value="Por_Secre_tail"/>
    <property type="match status" value="1"/>
</dbReference>
<comment type="similarity">
    <text evidence="1">Belongs to the intimin/invasin family.</text>
</comment>
<dbReference type="InterPro" id="IPR015217">
    <property type="entry name" value="Invasin_dom_3"/>
</dbReference>
<keyword evidence="3" id="KW-0732">Signal</keyword>
<dbReference type="RefSeq" id="WP_255131819.1">
    <property type="nucleotide sequence ID" value="NZ_JANDBC010000001.1"/>
</dbReference>
<dbReference type="Proteomes" id="UP001139125">
    <property type="component" value="Unassembled WGS sequence"/>
</dbReference>
<comment type="caution">
    <text evidence="5">The sequence shown here is derived from an EMBL/GenBank/DDBJ whole genome shotgun (WGS) entry which is preliminary data.</text>
</comment>
<dbReference type="InterPro" id="IPR026444">
    <property type="entry name" value="Secre_tail"/>
</dbReference>